<feature type="transmembrane region" description="Helical" evidence="2">
    <location>
        <begin position="80"/>
        <end position="101"/>
    </location>
</feature>
<dbReference type="EMBL" id="CAJFCJ010000001">
    <property type="protein sequence ID" value="CAD5111360.1"/>
    <property type="molecule type" value="Genomic_DNA"/>
</dbReference>
<feature type="region of interest" description="Disordered" evidence="1">
    <location>
        <begin position="1"/>
        <end position="40"/>
    </location>
</feature>
<evidence type="ECO:0000313" key="4">
    <source>
        <dbReference type="EMBL" id="CAD5111360.1"/>
    </source>
</evidence>
<keyword evidence="2" id="KW-1133">Transmembrane helix</keyword>
<keyword evidence="2" id="KW-0812">Transmembrane</keyword>
<gene>
    <name evidence="4" type="ORF">DGYR_LOCUS669</name>
</gene>
<feature type="domain" description="Phosphatidic acid phosphatase type 2/haloperoxidase" evidence="3">
    <location>
        <begin position="109"/>
        <end position="221"/>
    </location>
</feature>
<reference evidence="4 5" key="1">
    <citation type="submission" date="2020-08" db="EMBL/GenBank/DDBJ databases">
        <authorList>
            <person name="Hejnol A."/>
        </authorList>
    </citation>
    <scope>NUCLEOTIDE SEQUENCE [LARGE SCALE GENOMIC DNA]</scope>
</reference>
<protein>
    <submittedName>
        <fullName evidence="4">DgyrCDS676</fullName>
    </submittedName>
</protein>
<dbReference type="PANTHER" id="PTHR14969">
    <property type="entry name" value="SPHINGOSINE-1-PHOSPHATE PHOSPHOHYDROLASE"/>
    <property type="match status" value="1"/>
</dbReference>
<dbReference type="SMART" id="SM00014">
    <property type="entry name" value="acidPPc"/>
    <property type="match status" value="1"/>
</dbReference>
<dbReference type="PANTHER" id="PTHR14969:SF13">
    <property type="entry name" value="AT30094P"/>
    <property type="match status" value="1"/>
</dbReference>
<dbReference type="Gene3D" id="1.20.144.10">
    <property type="entry name" value="Phosphatidic acid phosphatase type 2/haloperoxidase"/>
    <property type="match status" value="1"/>
</dbReference>
<dbReference type="Pfam" id="PF01569">
    <property type="entry name" value="PAP2"/>
    <property type="match status" value="1"/>
</dbReference>
<comment type="caution">
    <text evidence="4">The sequence shown here is derived from an EMBL/GenBank/DDBJ whole genome shotgun (WGS) entry which is preliminary data.</text>
</comment>
<dbReference type="OrthoDB" id="10266771at2759"/>
<dbReference type="GO" id="GO:0042392">
    <property type="term" value="F:sphingosine-1-phosphate phosphatase activity"/>
    <property type="evidence" value="ECO:0007669"/>
    <property type="project" value="TreeGrafter"/>
</dbReference>
<name>A0A7I8V5F1_9ANNE</name>
<evidence type="ECO:0000313" key="5">
    <source>
        <dbReference type="Proteomes" id="UP000549394"/>
    </source>
</evidence>
<evidence type="ECO:0000256" key="1">
    <source>
        <dbReference type="SAM" id="MobiDB-lite"/>
    </source>
</evidence>
<keyword evidence="5" id="KW-1185">Reference proteome</keyword>
<accession>A0A7I8V5F1</accession>
<dbReference type="InterPro" id="IPR036938">
    <property type="entry name" value="PAP2/HPO_sf"/>
</dbReference>
<feature type="compositionally biased region" description="Basic and acidic residues" evidence="1">
    <location>
        <begin position="1"/>
        <end position="11"/>
    </location>
</feature>
<dbReference type="InterPro" id="IPR000326">
    <property type="entry name" value="PAP2/HPO"/>
</dbReference>
<keyword evidence="2" id="KW-0472">Membrane</keyword>
<organism evidence="4 5">
    <name type="scientific">Dimorphilus gyrociliatus</name>
    <dbReference type="NCBI Taxonomy" id="2664684"/>
    <lineage>
        <taxon>Eukaryota</taxon>
        <taxon>Metazoa</taxon>
        <taxon>Spiralia</taxon>
        <taxon>Lophotrochozoa</taxon>
        <taxon>Annelida</taxon>
        <taxon>Polychaeta</taxon>
        <taxon>Polychaeta incertae sedis</taxon>
        <taxon>Dinophilidae</taxon>
        <taxon>Dimorphilus</taxon>
    </lineage>
</organism>
<sequence>MQEKVAKERSTIQRRSSVNTQKKSLTRKRSSASISSKRDSAPTSSLLQTIYKWDNRATNYLAICSKTDGKFSRFRFVMKFLELSCHGAPWIIANIAGILISHDLERQEILLNFFLALVLDLMIVGSVKALVRRDRPAHNEDDLIATISIDKKYSFPSGHTTRAALIAAFTTSNIRLQNPILGIVWSWAVVVSSSRVILGRHYVTDIICGFGIGIIENLVAKWFWIPKDTCMLLLKPIHEDLHL</sequence>
<feature type="compositionally biased region" description="Polar residues" evidence="1">
    <location>
        <begin position="13"/>
        <end position="23"/>
    </location>
</feature>
<evidence type="ECO:0000259" key="3">
    <source>
        <dbReference type="SMART" id="SM00014"/>
    </source>
</evidence>
<dbReference type="CDD" id="cd03391">
    <property type="entry name" value="PAP2_containing_2_like"/>
    <property type="match status" value="1"/>
</dbReference>
<feature type="transmembrane region" description="Helical" evidence="2">
    <location>
        <begin position="113"/>
        <end position="131"/>
    </location>
</feature>
<evidence type="ECO:0000256" key="2">
    <source>
        <dbReference type="SAM" id="Phobius"/>
    </source>
</evidence>
<dbReference type="AlphaFoldDB" id="A0A7I8V5F1"/>
<dbReference type="SUPFAM" id="SSF48317">
    <property type="entry name" value="Acid phosphatase/Vanadium-dependent haloperoxidase"/>
    <property type="match status" value="1"/>
</dbReference>
<proteinExistence type="predicted"/>
<dbReference type="Proteomes" id="UP000549394">
    <property type="component" value="Unassembled WGS sequence"/>
</dbReference>